<dbReference type="EMBL" id="MF768985">
    <property type="protein sequence ID" value="ATU83729.1"/>
    <property type="molecule type" value="Genomic_DNA"/>
</dbReference>
<dbReference type="Proteomes" id="UP000267516">
    <property type="component" value="Segment"/>
</dbReference>
<evidence type="ECO:0000313" key="1">
    <source>
        <dbReference type="EMBL" id="ATU83729.1"/>
    </source>
</evidence>
<name>A0A2D3I5R3_9VIRU</name>
<proteinExistence type="predicted"/>
<sequence>MGTPSGRTPSSPAPEPADVRDCECQVQGYCCHPILQAPHQLSNWEESTDEQTGVRKSSGHFNEMWIIQIHLINVHDQQEEQHQLSSLLCK</sequence>
<organism evidence="1">
    <name type="scientific">White spot syndrome virus</name>
    <dbReference type="NCBI Taxonomy" id="342409"/>
    <lineage>
        <taxon>Viruses</taxon>
        <taxon>Viruses incertae sedis</taxon>
        <taxon>Naldaviricetes</taxon>
        <taxon>Nimaviridae</taxon>
        <taxon>Whispovirus</taxon>
    </lineage>
</organism>
<accession>A0A2D3I5R3</accession>
<protein>
    <submittedName>
        <fullName evidence="1">ORF268</fullName>
    </submittedName>
</protein>
<reference evidence="1" key="1">
    <citation type="journal article" date="2018" name="Aquaculture">
        <title>Complete genome sequence of a white spot syndrome virus associated with a disease incursion in Australia.</title>
        <authorList>
            <person name="Oakey J."/>
            <person name="Smith C.S."/>
        </authorList>
    </citation>
    <scope>NUCLEOTIDE SEQUENCE [LARGE SCALE GENOMIC DNA]</scope>
    <source>
        <strain evidence="1">WSSV-AU</strain>
    </source>
</reference>